<dbReference type="EMBL" id="KB822719">
    <property type="protein sequence ID" value="ETN41411.1"/>
    <property type="molecule type" value="Genomic_DNA"/>
</dbReference>
<dbReference type="STRING" id="1220924.W2RY47"/>
<dbReference type="RefSeq" id="XP_008715920.1">
    <property type="nucleotide sequence ID" value="XM_008717698.1"/>
</dbReference>
<dbReference type="Proteomes" id="UP000030752">
    <property type="component" value="Unassembled WGS sequence"/>
</dbReference>
<feature type="compositionally biased region" description="Polar residues" evidence="1">
    <location>
        <begin position="176"/>
        <end position="187"/>
    </location>
</feature>
<feature type="compositionally biased region" description="Low complexity" evidence="1">
    <location>
        <begin position="112"/>
        <end position="121"/>
    </location>
</feature>
<organism evidence="2 3">
    <name type="scientific">Cyphellophora europaea (strain CBS 101466)</name>
    <name type="common">Phialophora europaea</name>
    <dbReference type="NCBI Taxonomy" id="1220924"/>
    <lineage>
        <taxon>Eukaryota</taxon>
        <taxon>Fungi</taxon>
        <taxon>Dikarya</taxon>
        <taxon>Ascomycota</taxon>
        <taxon>Pezizomycotina</taxon>
        <taxon>Eurotiomycetes</taxon>
        <taxon>Chaetothyriomycetidae</taxon>
        <taxon>Chaetothyriales</taxon>
        <taxon>Cyphellophoraceae</taxon>
        <taxon>Cyphellophora</taxon>
    </lineage>
</organism>
<feature type="compositionally biased region" description="Basic and acidic residues" evidence="1">
    <location>
        <begin position="50"/>
        <end position="72"/>
    </location>
</feature>
<dbReference type="PANTHER" id="PTHR34776:SF1">
    <property type="entry name" value="F17F16.3 PROTEIN"/>
    <property type="match status" value="1"/>
</dbReference>
<dbReference type="PANTHER" id="PTHR34776">
    <property type="entry name" value="F17F16.3 PROTEIN"/>
    <property type="match status" value="1"/>
</dbReference>
<evidence type="ECO:0000313" key="2">
    <source>
        <dbReference type="EMBL" id="ETN41411.1"/>
    </source>
</evidence>
<feature type="compositionally biased region" description="Basic and acidic residues" evidence="1">
    <location>
        <begin position="196"/>
        <end position="207"/>
    </location>
</feature>
<dbReference type="OrthoDB" id="1028014at2759"/>
<dbReference type="InParanoid" id="W2RY47"/>
<dbReference type="AlphaFoldDB" id="W2RY47"/>
<dbReference type="eggNOG" id="ENOG502S1Q3">
    <property type="taxonomic scope" value="Eukaryota"/>
</dbReference>
<sequence>MVTPRRSARVAASDSSPVYTDPPESGIVRKRKSDAAGSSPSAKRGRKSSQKGDEKQQSIEDAMDVDKKEDPKPAPAENGDTAPADKPDTDQPSAAPQATSEQQPKEDDTTLQQNAAPQAEPEQPKQENANEPKASGALQPEANEESKPGDKQADHQSEKQSEPHTNLEPAQDKSQEAATAQEQSKPIESQPAADSKPSDESANKPKPEPAAQATTNGDAVEPEARNDEVPSAILEKGIVYFFFRARVNISEPQDVNDIARSYMILRPLPKGAKLGDGPIGDEGNCRLVAIPKKVLPLSGKDRFMVFIEGAKKSFKDLKESFLSASDYATKTAGTSHSPPATPVAEGVYAITTTGRESHFAYMTTIPSSLGEVQKDVGIKEQGSFVISAKNPKAPGPANASLDKDPEYPQEILDEFNGRRWMPLQPKVLDYVNTQFLLIGESGGPDKALEGLPRDEKHGLDTPKEEVEKLEGEDEIRVKHLKGDDAVFADLGTSKKEYPAILTTWES</sequence>
<feature type="compositionally biased region" description="Polar residues" evidence="1">
    <location>
        <begin position="90"/>
        <end position="102"/>
    </location>
</feature>
<feature type="compositionally biased region" description="Basic and acidic residues" evidence="1">
    <location>
        <begin position="144"/>
        <end position="162"/>
    </location>
</feature>
<dbReference type="GeneID" id="19970685"/>
<keyword evidence="3" id="KW-1185">Reference proteome</keyword>
<dbReference type="HOGENOM" id="CLU_024063_1_1_1"/>
<name>W2RY47_CYPE1</name>
<feature type="region of interest" description="Disordered" evidence="1">
    <location>
        <begin position="1"/>
        <end position="228"/>
    </location>
</feature>
<accession>W2RY47</accession>
<feature type="compositionally biased region" description="Basic and acidic residues" evidence="1">
    <location>
        <begin position="446"/>
        <end position="471"/>
    </location>
</feature>
<evidence type="ECO:0000256" key="1">
    <source>
        <dbReference type="SAM" id="MobiDB-lite"/>
    </source>
</evidence>
<evidence type="ECO:0008006" key="4">
    <source>
        <dbReference type="Google" id="ProtNLM"/>
    </source>
</evidence>
<reference evidence="2 3" key="1">
    <citation type="submission" date="2013-03" db="EMBL/GenBank/DDBJ databases">
        <title>The Genome Sequence of Phialophora europaea CBS 101466.</title>
        <authorList>
            <consortium name="The Broad Institute Genomics Platform"/>
            <person name="Cuomo C."/>
            <person name="de Hoog S."/>
            <person name="Gorbushina A."/>
            <person name="Walker B."/>
            <person name="Young S.K."/>
            <person name="Zeng Q."/>
            <person name="Gargeya S."/>
            <person name="Fitzgerald M."/>
            <person name="Haas B."/>
            <person name="Abouelleil A."/>
            <person name="Allen A.W."/>
            <person name="Alvarado L."/>
            <person name="Arachchi H.M."/>
            <person name="Berlin A.M."/>
            <person name="Chapman S.B."/>
            <person name="Gainer-Dewar J."/>
            <person name="Goldberg J."/>
            <person name="Griggs A."/>
            <person name="Gujja S."/>
            <person name="Hansen M."/>
            <person name="Howarth C."/>
            <person name="Imamovic A."/>
            <person name="Ireland A."/>
            <person name="Larimer J."/>
            <person name="McCowan C."/>
            <person name="Murphy C."/>
            <person name="Pearson M."/>
            <person name="Poon T.W."/>
            <person name="Priest M."/>
            <person name="Roberts A."/>
            <person name="Saif S."/>
            <person name="Shea T."/>
            <person name="Sisk P."/>
            <person name="Sykes S."/>
            <person name="Wortman J."/>
            <person name="Nusbaum C."/>
            <person name="Birren B."/>
        </authorList>
    </citation>
    <scope>NUCLEOTIDE SEQUENCE [LARGE SCALE GENOMIC DNA]</scope>
    <source>
        <strain evidence="2 3">CBS 101466</strain>
    </source>
</reference>
<gene>
    <name evidence="2" type="ORF">HMPREF1541_03346</name>
</gene>
<dbReference type="VEuPathDB" id="FungiDB:HMPREF1541_03346"/>
<proteinExistence type="predicted"/>
<evidence type="ECO:0000313" key="3">
    <source>
        <dbReference type="Proteomes" id="UP000030752"/>
    </source>
</evidence>
<protein>
    <recommendedName>
        <fullName evidence="4">BTB domain transcription factor</fullName>
    </recommendedName>
</protein>
<feature type="region of interest" description="Disordered" evidence="1">
    <location>
        <begin position="442"/>
        <end position="471"/>
    </location>
</feature>